<keyword evidence="1" id="KW-0456">Lyase</keyword>
<dbReference type="Proteomes" id="UP000445000">
    <property type="component" value="Unassembled WGS sequence"/>
</dbReference>
<dbReference type="InterPro" id="IPR029065">
    <property type="entry name" value="Enolase_C-like"/>
</dbReference>
<gene>
    <name evidence="3" type="ORF">GCM10011487_19740</name>
</gene>
<dbReference type="AlphaFoldDB" id="A0A829Y9E9"/>
<keyword evidence="4" id="KW-1185">Reference proteome</keyword>
<organism evidence="3 4">
    <name type="scientific">Steroidobacter agaridevorans</name>
    <dbReference type="NCBI Taxonomy" id="2695856"/>
    <lineage>
        <taxon>Bacteria</taxon>
        <taxon>Pseudomonadati</taxon>
        <taxon>Pseudomonadota</taxon>
        <taxon>Gammaproteobacteria</taxon>
        <taxon>Steroidobacterales</taxon>
        <taxon>Steroidobacteraceae</taxon>
        <taxon>Steroidobacter</taxon>
    </lineage>
</organism>
<name>A0A829Y9E9_9GAMM</name>
<dbReference type="Pfam" id="PF02746">
    <property type="entry name" value="MR_MLE_N"/>
    <property type="match status" value="1"/>
</dbReference>
<dbReference type="PANTHER" id="PTHR48080">
    <property type="entry name" value="D-GALACTONATE DEHYDRATASE-RELATED"/>
    <property type="match status" value="1"/>
</dbReference>
<dbReference type="InterPro" id="IPR013342">
    <property type="entry name" value="Mandelate_racemase_C"/>
</dbReference>
<evidence type="ECO:0000259" key="2">
    <source>
        <dbReference type="SMART" id="SM00922"/>
    </source>
</evidence>
<evidence type="ECO:0000313" key="4">
    <source>
        <dbReference type="Proteomes" id="UP000445000"/>
    </source>
</evidence>
<dbReference type="SUPFAM" id="SSF54826">
    <property type="entry name" value="Enolase N-terminal domain-like"/>
    <property type="match status" value="1"/>
</dbReference>
<dbReference type="PROSITE" id="PS00908">
    <property type="entry name" value="MR_MLE_1"/>
    <property type="match status" value="1"/>
</dbReference>
<dbReference type="EMBL" id="BLJN01000002">
    <property type="protein sequence ID" value="GFE79974.1"/>
    <property type="molecule type" value="Genomic_DNA"/>
</dbReference>
<sequence>MSRVASVETFIVTIPRDTPYLGPLAPGESVNSRGYVVRRGNGTIYPTVDRSIVVKVTCDDGSVGWGETYGICAPRATCEIVNDLLAPVAIGANPADVEQVWDELYGLMRVRGCSGGFHVDAIAAIDIALWDLYGKQRGMPIRDLLGPTVNATVPGYLSGLPAATLEERVSLAKEKYAAGHRAFKFAAVVSHEGIVAEMAALRAALGPDAQIMVDLHWKFTADEALELIAALEPHRPFFVEAPVKPEDQVGLARVARESRIAVAAGEEWYTAYEAANRLAAGPLAILQPEMGHTGITQFRRIAALAAERGATIAPHATIGTGLFLAASLQVSATLRPLWKHEWQHSVFERNLQLLDSDMGYADGAYLLPTAPGLGAAPNARLWDFAERIAG</sequence>
<comment type="caution">
    <text evidence="3">The sequence shown here is derived from an EMBL/GenBank/DDBJ whole genome shotgun (WGS) entry which is preliminary data.</text>
</comment>
<dbReference type="CDD" id="cd03316">
    <property type="entry name" value="MR_like"/>
    <property type="match status" value="1"/>
</dbReference>
<accession>A0A829Y9E9</accession>
<dbReference type="InterPro" id="IPR029017">
    <property type="entry name" value="Enolase-like_N"/>
</dbReference>
<dbReference type="RefSeq" id="WP_161811722.1">
    <property type="nucleotide sequence ID" value="NZ_BLJN01000002.1"/>
</dbReference>
<dbReference type="SMART" id="SM00922">
    <property type="entry name" value="MR_MLE"/>
    <property type="match status" value="1"/>
</dbReference>
<dbReference type="InterPro" id="IPR036849">
    <property type="entry name" value="Enolase-like_C_sf"/>
</dbReference>
<protein>
    <submittedName>
        <fullName evidence="3">Enolase</fullName>
    </submittedName>
</protein>
<dbReference type="GO" id="GO:0016829">
    <property type="term" value="F:lyase activity"/>
    <property type="evidence" value="ECO:0007669"/>
    <property type="project" value="UniProtKB-KW"/>
</dbReference>
<proteinExistence type="predicted"/>
<evidence type="ECO:0000256" key="1">
    <source>
        <dbReference type="ARBA" id="ARBA00023239"/>
    </source>
</evidence>
<feature type="domain" description="Mandelate racemase/muconate lactonizing enzyme C-terminal" evidence="2">
    <location>
        <begin position="165"/>
        <end position="261"/>
    </location>
</feature>
<dbReference type="InterPro" id="IPR013341">
    <property type="entry name" value="Mandelate_racemase_N_dom"/>
</dbReference>
<dbReference type="Gene3D" id="3.30.390.10">
    <property type="entry name" value="Enolase-like, N-terminal domain"/>
    <property type="match status" value="1"/>
</dbReference>
<evidence type="ECO:0000313" key="3">
    <source>
        <dbReference type="EMBL" id="GFE79974.1"/>
    </source>
</evidence>
<dbReference type="InterPro" id="IPR034593">
    <property type="entry name" value="DgoD-like"/>
</dbReference>
<dbReference type="GO" id="GO:0009063">
    <property type="term" value="P:amino acid catabolic process"/>
    <property type="evidence" value="ECO:0007669"/>
    <property type="project" value="InterPro"/>
</dbReference>
<dbReference type="PANTHER" id="PTHR48080:SF2">
    <property type="entry name" value="D-GALACTONATE DEHYDRATASE"/>
    <property type="match status" value="1"/>
</dbReference>
<dbReference type="Pfam" id="PF13378">
    <property type="entry name" value="MR_MLE_C"/>
    <property type="match status" value="1"/>
</dbReference>
<dbReference type="SFLD" id="SFLDS00001">
    <property type="entry name" value="Enolase"/>
    <property type="match status" value="1"/>
</dbReference>
<reference evidence="4" key="1">
    <citation type="submission" date="2020-01" db="EMBL/GenBank/DDBJ databases">
        <title>'Steroidobacter agaridevorans' sp. nov., agar-degrading bacteria isolated from rhizosphere soils.</title>
        <authorList>
            <person name="Ikenaga M."/>
            <person name="Kataoka M."/>
            <person name="Murouchi A."/>
            <person name="Katsuragi S."/>
            <person name="Sakai M."/>
        </authorList>
    </citation>
    <scope>NUCLEOTIDE SEQUENCE [LARGE SCALE GENOMIC DNA]</scope>
    <source>
        <strain evidence="4">YU21-B</strain>
    </source>
</reference>
<dbReference type="InterPro" id="IPR018110">
    <property type="entry name" value="Mandel_Rmase/mucon_lact_enz_CS"/>
</dbReference>
<dbReference type="SUPFAM" id="SSF51604">
    <property type="entry name" value="Enolase C-terminal domain-like"/>
    <property type="match status" value="1"/>
</dbReference>
<dbReference type="Gene3D" id="3.20.20.120">
    <property type="entry name" value="Enolase-like C-terminal domain"/>
    <property type="match status" value="1"/>
</dbReference>